<dbReference type="Proteomes" id="UP000326837">
    <property type="component" value="Chromosome"/>
</dbReference>
<dbReference type="EMBL" id="AP021861">
    <property type="protein sequence ID" value="BBO31576.1"/>
    <property type="molecule type" value="Genomic_DNA"/>
</dbReference>
<dbReference type="AlphaFoldDB" id="A0A5K7XB47"/>
<proteinExistence type="predicted"/>
<dbReference type="KEGG" id="lpav:PLANPX_1188"/>
<sequence>MQRPLAWHSLHARRSAGLFLSSEGNDPTPSQLEQRLVPEHASQVSVFISLFGEGGCNWVEEYAVAT</sequence>
<gene>
    <name evidence="1" type="ORF">PLANPX_1188</name>
</gene>
<reference evidence="2" key="1">
    <citation type="submission" date="2019-10" db="EMBL/GenBank/DDBJ databases">
        <title>Lacipirellula parvula gen. nov., sp. nov., representing a lineage of planctomycetes widespread in freshwater anoxic habitats, and description of the family Lacipirellulaceae.</title>
        <authorList>
            <person name="Dedysh S.N."/>
            <person name="Kulichevskaya I.S."/>
            <person name="Beletsky A.V."/>
            <person name="Rakitin A.L."/>
            <person name="Mardanov A.V."/>
            <person name="Ivanova A.A."/>
            <person name="Saltykova V.X."/>
            <person name="Rijpstra W.I.C."/>
            <person name="Sinninghe Damste J.S."/>
            <person name="Ravin N.V."/>
        </authorList>
    </citation>
    <scope>NUCLEOTIDE SEQUENCE [LARGE SCALE GENOMIC DNA]</scope>
    <source>
        <strain evidence="2">PX69</strain>
    </source>
</reference>
<organism evidence="1 2">
    <name type="scientific">Lacipirellula parvula</name>
    <dbReference type="NCBI Taxonomy" id="2650471"/>
    <lineage>
        <taxon>Bacteria</taxon>
        <taxon>Pseudomonadati</taxon>
        <taxon>Planctomycetota</taxon>
        <taxon>Planctomycetia</taxon>
        <taxon>Pirellulales</taxon>
        <taxon>Lacipirellulaceae</taxon>
        <taxon>Lacipirellula</taxon>
    </lineage>
</organism>
<protein>
    <submittedName>
        <fullName evidence="1">Uncharacterized protein</fullName>
    </submittedName>
</protein>
<evidence type="ECO:0000313" key="1">
    <source>
        <dbReference type="EMBL" id="BBO31576.1"/>
    </source>
</evidence>
<evidence type="ECO:0000313" key="2">
    <source>
        <dbReference type="Proteomes" id="UP000326837"/>
    </source>
</evidence>
<accession>A0A5K7XB47</accession>
<name>A0A5K7XB47_9BACT</name>
<keyword evidence="2" id="KW-1185">Reference proteome</keyword>